<evidence type="ECO:0000313" key="1">
    <source>
        <dbReference type="EMBL" id="VEL26468.1"/>
    </source>
</evidence>
<comment type="caution">
    <text evidence="1">The sequence shown here is derived from an EMBL/GenBank/DDBJ whole genome shotgun (WGS) entry which is preliminary data.</text>
</comment>
<dbReference type="Proteomes" id="UP000784294">
    <property type="component" value="Unassembled WGS sequence"/>
</dbReference>
<accession>A0A448X2W8</accession>
<reference evidence="1" key="1">
    <citation type="submission" date="2018-11" db="EMBL/GenBank/DDBJ databases">
        <authorList>
            <consortium name="Pathogen Informatics"/>
        </authorList>
    </citation>
    <scope>NUCLEOTIDE SEQUENCE</scope>
</reference>
<evidence type="ECO:0000313" key="2">
    <source>
        <dbReference type="Proteomes" id="UP000784294"/>
    </source>
</evidence>
<gene>
    <name evidence="1" type="ORF">PXEA_LOCUS19908</name>
</gene>
<sequence length="102" mass="11780">LREETNEYRQWINQATGSRIEALNELEEASRTASEAQASIRQRLESIRGLLTRIAEIVSQLTEKLDCNTYPRLFISISQRSSFIHFLVCTFYCSNSDIFTLS</sequence>
<proteinExistence type="predicted"/>
<organism evidence="1 2">
    <name type="scientific">Protopolystoma xenopodis</name>
    <dbReference type="NCBI Taxonomy" id="117903"/>
    <lineage>
        <taxon>Eukaryota</taxon>
        <taxon>Metazoa</taxon>
        <taxon>Spiralia</taxon>
        <taxon>Lophotrochozoa</taxon>
        <taxon>Platyhelminthes</taxon>
        <taxon>Monogenea</taxon>
        <taxon>Polyopisthocotylea</taxon>
        <taxon>Polystomatidea</taxon>
        <taxon>Polystomatidae</taxon>
        <taxon>Protopolystoma</taxon>
    </lineage>
</organism>
<protein>
    <submittedName>
        <fullName evidence="1">Uncharacterized protein</fullName>
    </submittedName>
</protein>
<dbReference type="EMBL" id="CAAALY010080460">
    <property type="protein sequence ID" value="VEL26468.1"/>
    <property type="molecule type" value="Genomic_DNA"/>
</dbReference>
<feature type="non-terminal residue" evidence="1">
    <location>
        <position position="1"/>
    </location>
</feature>
<name>A0A448X2W8_9PLAT</name>
<keyword evidence="2" id="KW-1185">Reference proteome</keyword>
<dbReference type="AlphaFoldDB" id="A0A448X2W8"/>